<accession>A0ABM1B193</accession>
<evidence type="ECO:0000256" key="1">
    <source>
        <dbReference type="ARBA" id="ARBA00004123"/>
    </source>
</evidence>
<feature type="compositionally biased region" description="Basic and acidic residues" evidence="4">
    <location>
        <begin position="202"/>
        <end position="212"/>
    </location>
</feature>
<organism evidence="6 7">
    <name type="scientific">Limulus polyphemus</name>
    <name type="common">Atlantic horseshoe crab</name>
    <dbReference type="NCBI Taxonomy" id="6850"/>
    <lineage>
        <taxon>Eukaryota</taxon>
        <taxon>Metazoa</taxon>
        <taxon>Ecdysozoa</taxon>
        <taxon>Arthropoda</taxon>
        <taxon>Chelicerata</taxon>
        <taxon>Merostomata</taxon>
        <taxon>Xiphosura</taxon>
        <taxon>Limulidae</taxon>
        <taxon>Limulus</taxon>
    </lineage>
</organism>
<feature type="region of interest" description="Disordered" evidence="4">
    <location>
        <begin position="357"/>
        <end position="383"/>
    </location>
</feature>
<feature type="compositionally biased region" description="Low complexity" evidence="4">
    <location>
        <begin position="214"/>
        <end position="229"/>
    </location>
</feature>
<keyword evidence="3" id="KW-0539">Nucleus</keyword>
<dbReference type="RefSeq" id="XP_013772716.2">
    <property type="nucleotide sequence ID" value="XM_013917262.2"/>
</dbReference>
<gene>
    <name evidence="7" type="primary">LOC106457811</name>
</gene>
<dbReference type="Proteomes" id="UP000694941">
    <property type="component" value="Unplaced"/>
</dbReference>
<comment type="subcellular location">
    <subcellularLocation>
        <location evidence="1">Nucleus</location>
    </subcellularLocation>
</comment>
<dbReference type="CDD" id="cd19699">
    <property type="entry name" value="bHLH_TS_dMYOD_like"/>
    <property type="match status" value="1"/>
</dbReference>
<protein>
    <submittedName>
        <fullName evidence="7">Uncharacterized protein LOC106457811 isoform X1</fullName>
    </submittedName>
</protein>
<feature type="domain" description="BHLH" evidence="5">
    <location>
        <begin position="298"/>
        <end position="349"/>
    </location>
</feature>
<dbReference type="SMART" id="SM00353">
    <property type="entry name" value="HLH"/>
    <property type="match status" value="1"/>
</dbReference>
<sequence length="447" mass="50760">MRCHSSFLRRKMEWERKTTCPLTDREKERKFRTRFYTLKKTSLWRRNYDRSVSLGGVSCFLRPLLLRRSTNPMRNVIMRSCRYESSTSPAEYSLSPQMVMYSNQQPTNGLCSMDNGNYYRGSPENLGTYTPTARVWHGEVSAREKEGFDRTSTSRLSLIQTSSNFRDHAASNEVSSRYKSVLRQHEESFYMTRGCDVFARPSENKTDSDNARRSFSSSQPNNLSLPLKPILHQDKSSTPPKIPSPGLKEISHSAGHSVDEDPEEHVPHVLAPPFHGHAPRRCLLWACKACKRKTVTIDRRKAATMRERRRLQKVNEAFETLKRRTCANPNQRLPKVEILRNAIEYIESLEELLHGAPGIQKPGKRKFSRDSDSASGGSDYSTINSPSYLNERLHHYGEANGFYPLSGGEQQSSSVSSLDCLSLIVESISPTSGSLINAFSMATDHPV</sequence>
<evidence type="ECO:0000313" key="6">
    <source>
        <dbReference type="Proteomes" id="UP000694941"/>
    </source>
</evidence>
<evidence type="ECO:0000313" key="7">
    <source>
        <dbReference type="RefSeq" id="XP_013772716.2"/>
    </source>
</evidence>
<feature type="region of interest" description="Disordered" evidence="4">
    <location>
        <begin position="200"/>
        <end position="264"/>
    </location>
</feature>
<reference evidence="7" key="1">
    <citation type="submission" date="2025-08" db="UniProtKB">
        <authorList>
            <consortium name="RefSeq"/>
        </authorList>
    </citation>
    <scope>IDENTIFICATION</scope>
    <source>
        <tissue evidence="7">Muscle</tissue>
    </source>
</reference>
<dbReference type="GeneID" id="106457811"/>
<dbReference type="InterPro" id="IPR002546">
    <property type="entry name" value="MyoD_N"/>
</dbReference>
<evidence type="ECO:0000256" key="4">
    <source>
        <dbReference type="SAM" id="MobiDB-lite"/>
    </source>
</evidence>
<evidence type="ECO:0000259" key="5">
    <source>
        <dbReference type="PROSITE" id="PS50888"/>
    </source>
</evidence>
<proteinExistence type="predicted"/>
<dbReference type="PANTHER" id="PTHR11534">
    <property type="entry name" value="MYOGENIC FACTOR"/>
    <property type="match status" value="1"/>
</dbReference>
<dbReference type="Pfam" id="PF00010">
    <property type="entry name" value="HLH"/>
    <property type="match status" value="1"/>
</dbReference>
<dbReference type="SMART" id="SM00520">
    <property type="entry name" value="BASIC"/>
    <property type="match status" value="1"/>
</dbReference>
<evidence type="ECO:0000256" key="3">
    <source>
        <dbReference type="ARBA" id="ARBA00023242"/>
    </source>
</evidence>
<dbReference type="InterPro" id="IPR011598">
    <property type="entry name" value="bHLH_dom"/>
</dbReference>
<dbReference type="InterPro" id="IPR036638">
    <property type="entry name" value="HLH_DNA-bd_sf"/>
</dbReference>
<dbReference type="Pfam" id="PF01586">
    <property type="entry name" value="Basic"/>
    <property type="match status" value="1"/>
</dbReference>
<dbReference type="InterPro" id="IPR039704">
    <property type="entry name" value="Myogenic_factor"/>
</dbReference>
<evidence type="ECO:0000256" key="2">
    <source>
        <dbReference type="ARBA" id="ARBA00023125"/>
    </source>
</evidence>
<dbReference type="Gene3D" id="4.10.280.10">
    <property type="entry name" value="Helix-loop-helix DNA-binding domain"/>
    <property type="match status" value="1"/>
</dbReference>
<dbReference type="PROSITE" id="PS50888">
    <property type="entry name" value="BHLH"/>
    <property type="match status" value="1"/>
</dbReference>
<keyword evidence="2" id="KW-0238">DNA-binding</keyword>
<keyword evidence="6" id="KW-1185">Reference proteome</keyword>
<dbReference type="SUPFAM" id="SSF47459">
    <property type="entry name" value="HLH, helix-loop-helix DNA-binding domain"/>
    <property type="match status" value="1"/>
</dbReference>
<name>A0ABM1B193_LIMPO</name>
<dbReference type="PANTHER" id="PTHR11534:SF9">
    <property type="entry name" value="MYOGENIC-DETERMINATION PROTEIN"/>
    <property type="match status" value="1"/>
</dbReference>